<protein>
    <recommendedName>
        <fullName evidence="3">Toxin RelE</fullName>
    </recommendedName>
</protein>
<sequence length="90" mass="10294">MLAELGPQTPMPYARPLREGVAELRPSLDGIQTRVTYWITDDRRVVLLTVFHRTRAHEEAQINRAVLAKKECEAEHGPAHTDFTREEGDQ</sequence>
<name>A0A499UUP9_9ACTN</name>
<dbReference type="Proteomes" id="UP000463951">
    <property type="component" value="Chromosome"/>
</dbReference>
<gene>
    <name evidence="1" type="ORF">SSPO_075900</name>
</gene>
<dbReference type="InterPro" id="IPR009241">
    <property type="entry name" value="HigB-like"/>
</dbReference>
<dbReference type="AlphaFoldDB" id="A0A499UUP9"/>
<proteinExistence type="predicted"/>
<organism evidence="1 2">
    <name type="scientific">Streptomyces antimycoticus</name>
    <dbReference type="NCBI Taxonomy" id="68175"/>
    <lineage>
        <taxon>Bacteria</taxon>
        <taxon>Bacillati</taxon>
        <taxon>Actinomycetota</taxon>
        <taxon>Actinomycetes</taxon>
        <taxon>Kitasatosporales</taxon>
        <taxon>Streptomycetaceae</taxon>
        <taxon>Streptomyces</taxon>
        <taxon>Streptomyces violaceusniger group</taxon>
    </lineage>
</organism>
<evidence type="ECO:0000313" key="2">
    <source>
        <dbReference type="Proteomes" id="UP000463951"/>
    </source>
</evidence>
<reference evidence="1 2" key="1">
    <citation type="journal article" date="2020" name="Int. J. Syst. Evol. Microbiol.">
        <title>Reclassification of Streptomyces castelarensis and Streptomyces sporoclivatus as later heterotypic synonyms of Streptomyces antimycoticus.</title>
        <authorList>
            <person name="Komaki H."/>
            <person name="Tamura T."/>
        </authorList>
    </citation>
    <scope>NUCLEOTIDE SEQUENCE [LARGE SCALE GENOMIC DNA]</scope>
    <source>
        <strain evidence="1 2">NBRC 100767</strain>
    </source>
</reference>
<dbReference type="EMBL" id="AP019620">
    <property type="protein sequence ID" value="BBJ44872.1"/>
    <property type="molecule type" value="Genomic_DNA"/>
</dbReference>
<evidence type="ECO:0008006" key="3">
    <source>
        <dbReference type="Google" id="ProtNLM"/>
    </source>
</evidence>
<evidence type="ECO:0000313" key="1">
    <source>
        <dbReference type="EMBL" id="BBJ44872.1"/>
    </source>
</evidence>
<dbReference type="Pfam" id="PF05973">
    <property type="entry name" value="Gp49"/>
    <property type="match status" value="1"/>
</dbReference>
<accession>A0A499UUP9</accession>